<feature type="chain" id="PRO_5045794811" description="Gram-positive cocci surface proteins LPxTG domain-containing protein" evidence="7">
    <location>
        <begin position="35"/>
        <end position="642"/>
    </location>
</feature>
<evidence type="ECO:0000256" key="4">
    <source>
        <dbReference type="ARBA" id="ARBA00023088"/>
    </source>
</evidence>
<dbReference type="EMBL" id="BMJG01000030">
    <property type="protein sequence ID" value="GGC51130.1"/>
    <property type="molecule type" value="Genomic_DNA"/>
</dbReference>
<keyword evidence="3 7" id="KW-0732">Signal</keyword>
<name>A0ABQ1N4S9_9MICO</name>
<dbReference type="NCBIfam" id="TIGR01167">
    <property type="entry name" value="LPXTG_anchor"/>
    <property type="match status" value="1"/>
</dbReference>
<keyword evidence="6" id="KW-0812">Transmembrane</keyword>
<organism evidence="9 10">
    <name type="scientific">Brevibacterium sediminis</name>
    <dbReference type="NCBI Taxonomy" id="1857024"/>
    <lineage>
        <taxon>Bacteria</taxon>
        <taxon>Bacillati</taxon>
        <taxon>Actinomycetota</taxon>
        <taxon>Actinomycetes</taxon>
        <taxon>Micrococcales</taxon>
        <taxon>Brevibacteriaceae</taxon>
        <taxon>Brevibacterium</taxon>
    </lineage>
</organism>
<evidence type="ECO:0000256" key="1">
    <source>
        <dbReference type="ARBA" id="ARBA00022512"/>
    </source>
</evidence>
<dbReference type="PROSITE" id="PS51318">
    <property type="entry name" value="TAT"/>
    <property type="match status" value="1"/>
</dbReference>
<dbReference type="InterPro" id="IPR019931">
    <property type="entry name" value="LPXTG_anchor"/>
</dbReference>
<evidence type="ECO:0000313" key="10">
    <source>
        <dbReference type="Proteomes" id="UP000632322"/>
    </source>
</evidence>
<evidence type="ECO:0000256" key="6">
    <source>
        <dbReference type="SAM" id="Phobius"/>
    </source>
</evidence>
<dbReference type="InterPro" id="IPR006311">
    <property type="entry name" value="TAT_signal"/>
</dbReference>
<feature type="transmembrane region" description="Helical" evidence="6">
    <location>
        <begin position="616"/>
        <end position="636"/>
    </location>
</feature>
<dbReference type="RefSeq" id="WP_188741319.1">
    <property type="nucleotide sequence ID" value="NZ_BMJG01000030.1"/>
</dbReference>
<keyword evidence="6" id="KW-1133">Transmembrane helix</keyword>
<keyword evidence="6" id="KW-0472">Membrane</keyword>
<evidence type="ECO:0000259" key="8">
    <source>
        <dbReference type="PROSITE" id="PS50847"/>
    </source>
</evidence>
<evidence type="ECO:0000256" key="5">
    <source>
        <dbReference type="SAM" id="MobiDB-lite"/>
    </source>
</evidence>
<evidence type="ECO:0000256" key="2">
    <source>
        <dbReference type="ARBA" id="ARBA00022525"/>
    </source>
</evidence>
<comment type="caution">
    <text evidence="9">The sequence shown here is derived from an EMBL/GenBank/DDBJ whole genome shotgun (WGS) entry which is preliminary data.</text>
</comment>
<sequence length="642" mass="61513">MKPKKTKGLRRVLGAAGVGALGIALLGPIAPASAADVEDGSFSGGVRNYGAFAGVGLVNNLANVRANIAESVVVADSSGLADYSGTGTGEYAVPGTIAGDETARAYSRAAPVGAGAIGLNINLVNAEASSTTDSPSDEDTNDFGNLDIPILGTLEGLTGAATTDWSEGTLTGGGSVANAESTTGDLDLITGLGDVPLPGIDDLFPVGEANLGLSTSDVSLTSEGAACDTGLGVESTATWRFADVNLFGGEVGVSWGGETGSAPQGEMIARANGVTDGAEVEVSTLPSMAIKVGDADFVIEPGGAIELDQIFEDGGLGDLANLVSGEITYGGPTNIEESADGTHASGTMGGLQADLALASVPVVAPDGLGSIELGFERADVFADISEGGINCTDDGGDDSASADADGTDAAEATADDNGTDTADASTDADGADTTASADADGTDTASADDSASADDNGNVNAAASASASANADDDGNPAAEAAAEAAADNDANTTASAAADNNAEAAAESAGAEDASSETSADATSDPNASAQQAANAAANGDNSDSTNADASSAADADPTAAASSAATADSSSEASADANGTDTASAAGAGSAATGDSDGSNAGGNLPRTGSDATAPLLGAAAVLLAAGAAATYFTRRRATK</sequence>
<protein>
    <recommendedName>
        <fullName evidence="8">Gram-positive cocci surface proteins LPxTG domain-containing protein</fullName>
    </recommendedName>
</protein>
<dbReference type="Pfam" id="PF00746">
    <property type="entry name" value="Gram_pos_anchor"/>
    <property type="match status" value="1"/>
</dbReference>
<evidence type="ECO:0000256" key="7">
    <source>
        <dbReference type="SAM" id="SignalP"/>
    </source>
</evidence>
<feature type="domain" description="Gram-positive cocci surface proteins LPxTG" evidence="8">
    <location>
        <begin position="607"/>
        <end position="642"/>
    </location>
</feature>
<feature type="compositionally biased region" description="Acidic residues" evidence="5">
    <location>
        <begin position="405"/>
        <end position="418"/>
    </location>
</feature>
<accession>A0ABQ1N4S9</accession>
<proteinExistence type="predicted"/>
<dbReference type="Proteomes" id="UP000632322">
    <property type="component" value="Unassembled WGS sequence"/>
</dbReference>
<feature type="signal peptide" evidence="7">
    <location>
        <begin position="1"/>
        <end position="34"/>
    </location>
</feature>
<feature type="region of interest" description="Disordered" evidence="5">
    <location>
        <begin position="392"/>
        <end position="614"/>
    </location>
</feature>
<evidence type="ECO:0000256" key="3">
    <source>
        <dbReference type="ARBA" id="ARBA00022729"/>
    </source>
</evidence>
<keyword evidence="4" id="KW-0572">Peptidoglycan-anchor</keyword>
<keyword evidence="1" id="KW-0134">Cell wall</keyword>
<reference evidence="10" key="1">
    <citation type="journal article" date="2019" name="Int. J. Syst. Evol. Microbiol.">
        <title>The Global Catalogue of Microorganisms (GCM) 10K type strain sequencing project: providing services to taxonomists for standard genome sequencing and annotation.</title>
        <authorList>
            <consortium name="The Broad Institute Genomics Platform"/>
            <consortium name="The Broad Institute Genome Sequencing Center for Infectious Disease"/>
            <person name="Wu L."/>
            <person name="Ma J."/>
        </authorList>
    </citation>
    <scope>NUCLEOTIDE SEQUENCE [LARGE SCALE GENOMIC DNA]</scope>
    <source>
        <strain evidence="10">CGMCC 1.15472</strain>
    </source>
</reference>
<gene>
    <name evidence="9" type="ORF">GCM10010974_36530</name>
</gene>
<keyword evidence="2" id="KW-0964">Secreted</keyword>
<evidence type="ECO:0000313" key="9">
    <source>
        <dbReference type="EMBL" id="GGC51130.1"/>
    </source>
</evidence>
<keyword evidence="10" id="KW-1185">Reference proteome</keyword>
<dbReference type="PROSITE" id="PS50847">
    <property type="entry name" value="GRAM_POS_ANCHORING"/>
    <property type="match status" value="1"/>
</dbReference>
<feature type="compositionally biased region" description="Low complexity" evidence="5">
    <location>
        <begin position="419"/>
        <end position="606"/>
    </location>
</feature>